<organism evidence="1 2">
    <name type="scientific">Streptomyces cellostaticus</name>
    <dbReference type="NCBI Taxonomy" id="67285"/>
    <lineage>
        <taxon>Bacteria</taxon>
        <taxon>Bacillati</taxon>
        <taxon>Actinomycetota</taxon>
        <taxon>Actinomycetes</taxon>
        <taxon>Kitasatosporales</taxon>
        <taxon>Streptomycetaceae</taxon>
        <taxon>Streptomyces</taxon>
    </lineage>
</organism>
<protein>
    <submittedName>
        <fullName evidence="1">Uncharacterized protein</fullName>
    </submittedName>
</protein>
<dbReference type="Proteomes" id="UP000054241">
    <property type="component" value="Unassembled WGS sequence"/>
</dbReference>
<reference evidence="1 2" key="1">
    <citation type="submission" date="2015-10" db="EMBL/GenBank/DDBJ databases">
        <title>Draft genome sequence of Streptomyces cellostaticus DSM 40189, type strain for the species Streptomyces cellostaticus.</title>
        <authorList>
            <person name="Ruckert C."/>
            <person name="Winkler A."/>
            <person name="Kalinowski J."/>
            <person name="Kampfer P."/>
            <person name="Glaeser S."/>
        </authorList>
    </citation>
    <scope>NUCLEOTIDE SEQUENCE [LARGE SCALE GENOMIC DNA]</scope>
    <source>
        <strain evidence="1 2">DSM 40189</strain>
    </source>
</reference>
<dbReference type="AlphaFoldDB" id="A0A117PW91"/>
<comment type="caution">
    <text evidence="1">The sequence shown here is derived from an EMBL/GenBank/DDBJ whole genome shotgun (WGS) entry which is preliminary data.</text>
</comment>
<name>A0A117PW91_9ACTN</name>
<evidence type="ECO:0000313" key="2">
    <source>
        <dbReference type="Proteomes" id="UP000054241"/>
    </source>
</evidence>
<sequence>MKYVELTGGEGEESGFIDPRPYLDRLPGLAAELPPGARAFATDPGHYDFGGKRCVKDLQPEQVRRTGDGDLEIRFRHNCFKHDEDLLVRYTGVSRFQSDVLDVCDPASLGDVILDEILPHPGGCTHELACRPGTLVVACRDLEAEWIPADCPDARPAG</sequence>
<dbReference type="RefSeq" id="WP_067000258.1">
    <property type="nucleotide sequence ID" value="NZ_BNDU01000006.1"/>
</dbReference>
<evidence type="ECO:0000313" key="1">
    <source>
        <dbReference type="EMBL" id="KUM94868.1"/>
    </source>
</evidence>
<dbReference type="OrthoDB" id="3871343at2"/>
<dbReference type="EMBL" id="LMWL01000034">
    <property type="protein sequence ID" value="KUM94868.1"/>
    <property type="molecule type" value="Genomic_DNA"/>
</dbReference>
<accession>A0A117PW91</accession>
<keyword evidence="2" id="KW-1185">Reference proteome</keyword>
<proteinExistence type="predicted"/>
<dbReference type="STRING" id="67285.AQI88_18645"/>
<gene>
    <name evidence="1" type="ORF">AQI88_18645</name>
</gene>